<accession>A0A0K1PET4</accession>
<dbReference type="AlphaFoldDB" id="A0A0K1PET4"/>
<dbReference type="PATRIC" id="fig|1391653.3.peg.2501"/>
<protein>
    <recommendedName>
        <fullName evidence="10">8-amino-7-ketopelargonate synthase</fullName>
        <ecNumber evidence="10">2.3.1.47</ecNumber>
    </recommendedName>
</protein>
<dbReference type="EC" id="2.3.1.47" evidence="10"/>
<dbReference type="UniPathway" id="UPA00078"/>
<dbReference type="OrthoDB" id="9807157at2"/>
<comment type="cofactor">
    <cofactor evidence="1 9 10">
        <name>pyridoxal 5'-phosphate</name>
        <dbReference type="ChEBI" id="CHEBI:597326"/>
    </cofactor>
</comment>
<dbReference type="GO" id="GO:0008710">
    <property type="term" value="F:8-amino-7-oxononanoate synthase activity"/>
    <property type="evidence" value="ECO:0007669"/>
    <property type="project" value="UniProtKB-UniRule"/>
</dbReference>
<dbReference type="KEGG" id="vin:AKJ08_2399"/>
<evidence type="ECO:0000256" key="10">
    <source>
        <dbReference type="RuleBase" id="RU003693"/>
    </source>
</evidence>
<dbReference type="RefSeq" id="WP_050726240.1">
    <property type="nucleotide sequence ID" value="NZ_CP012332.1"/>
</dbReference>
<organism evidence="12 13">
    <name type="scientific">Vulgatibacter incomptus</name>
    <dbReference type="NCBI Taxonomy" id="1391653"/>
    <lineage>
        <taxon>Bacteria</taxon>
        <taxon>Pseudomonadati</taxon>
        <taxon>Myxococcota</taxon>
        <taxon>Myxococcia</taxon>
        <taxon>Myxococcales</taxon>
        <taxon>Cystobacterineae</taxon>
        <taxon>Vulgatibacteraceae</taxon>
        <taxon>Vulgatibacter</taxon>
    </lineage>
</organism>
<dbReference type="Gene3D" id="3.90.1150.10">
    <property type="entry name" value="Aspartate Aminotransferase, domain 1"/>
    <property type="match status" value="1"/>
</dbReference>
<evidence type="ECO:0000256" key="2">
    <source>
        <dbReference type="ARBA" id="ARBA00004746"/>
    </source>
</evidence>
<dbReference type="InterPro" id="IPR015421">
    <property type="entry name" value="PyrdxlP-dep_Trfase_major"/>
</dbReference>
<feature type="modified residue" description="N6-(pyridoxal phosphate)lysine" evidence="9">
    <location>
        <position position="243"/>
    </location>
</feature>
<dbReference type="InterPro" id="IPR004723">
    <property type="entry name" value="AONS_Archaea/Proteobacteria"/>
</dbReference>
<dbReference type="InterPro" id="IPR015422">
    <property type="entry name" value="PyrdxlP-dep_Trfase_small"/>
</dbReference>
<dbReference type="Proteomes" id="UP000055590">
    <property type="component" value="Chromosome"/>
</dbReference>
<evidence type="ECO:0000259" key="11">
    <source>
        <dbReference type="Pfam" id="PF00155"/>
    </source>
</evidence>
<name>A0A0K1PET4_9BACT</name>
<dbReference type="InterPro" id="IPR015424">
    <property type="entry name" value="PyrdxlP-dep_Trfase"/>
</dbReference>
<comment type="subunit">
    <text evidence="4 10">Homodimer.</text>
</comment>
<comment type="similarity">
    <text evidence="3 10">Belongs to the class-II pyridoxal-phosphate-dependent aminotransferase family. BioF subfamily.</text>
</comment>
<keyword evidence="13" id="KW-1185">Reference proteome</keyword>
<keyword evidence="5 10" id="KW-0808">Transferase</keyword>
<evidence type="ECO:0000313" key="12">
    <source>
        <dbReference type="EMBL" id="AKU92012.1"/>
    </source>
</evidence>
<evidence type="ECO:0000256" key="1">
    <source>
        <dbReference type="ARBA" id="ARBA00001933"/>
    </source>
</evidence>
<evidence type="ECO:0000256" key="7">
    <source>
        <dbReference type="ARBA" id="ARBA00022898"/>
    </source>
</evidence>
<dbReference type="PANTHER" id="PTHR13693">
    <property type="entry name" value="CLASS II AMINOTRANSFERASE/8-AMINO-7-OXONONANOATE SYNTHASE"/>
    <property type="match status" value="1"/>
</dbReference>
<dbReference type="NCBIfam" id="TIGR00858">
    <property type="entry name" value="bioF"/>
    <property type="match status" value="1"/>
</dbReference>
<dbReference type="Gene3D" id="3.40.640.10">
    <property type="entry name" value="Type I PLP-dependent aspartate aminotransferase-like (Major domain)"/>
    <property type="match status" value="1"/>
</dbReference>
<evidence type="ECO:0000256" key="8">
    <source>
        <dbReference type="ARBA" id="ARBA00047715"/>
    </source>
</evidence>
<evidence type="ECO:0000313" key="13">
    <source>
        <dbReference type="Proteomes" id="UP000055590"/>
    </source>
</evidence>
<dbReference type="InterPro" id="IPR004839">
    <property type="entry name" value="Aminotransferase_I/II_large"/>
</dbReference>
<dbReference type="PANTHER" id="PTHR13693:SF100">
    <property type="entry name" value="8-AMINO-7-OXONONANOATE SYNTHASE"/>
    <property type="match status" value="1"/>
</dbReference>
<dbReference type="SUPFAM" id="SSF53383">
    <property type="entry name" value="PLP-dependent transferases"/>
    <property type="match status" value="1"/>
</dbReference>
<dbReference type="CDD" id="cd06454">
    <property type="entry name" value="KBL_like"/>
    <property type="match status" value="1"/>
</dbReference>
<gene>
    <name evidence="12" type="ORF">AKJ08_2399</name>
</gene>
<evidence type="ECO:0000256" key="6">
    <source>
        <dbReference type="ARBA" id="ARBA00022756"/>
    </source>
</evidence>
<evidence type="ECO:0000256" key="5">
    <source>
        <dbReference type="ARBA" id="ARBA00022679"/>
    </source>
</evidence>
<dbReference type="GO" id="GO:0009102">
    <property type="term" value="P:biotin biosynthetic process"/>
    <property type="evidence" value="ECO:0007669"/>
    <property type="project" value="UniProtKB-UniRule"/>
</dbReference>
<evidence type="ECO:0000256" key="4">
    <source>
        <dbReference type="ARBA" id="ARBA00011738"/>
    </source>
</evidence>
<reference evidence="12 13" key="1">
    <citation type="submission" date="2015-08" db="EMBL/GenBank/DDBJ databases">
        <authorList>
            <person name="Babu N.S."/>
            <person name="Beckwith C.J."/>
            <person name="Beseler K.G."/>
            <person name="Brison A."/>
            <person name="Carone J.V."/>
            <person name="Caskin T.P."/>
            <person name="Diamond M."/>
            <person name="Durham M.E."/>
            <person name="Foxe J.M."/>
            <person name="Go M."/>
            <person name="Henderson B.A."/>
            <person name="Jones I.B."/>
            <person name="McGettigan J.A."/>
            <person name="Micheletti S.J."/>
            <person name="Nasrallah M.E."/>
            <person name="Ortiz D."/>
            <person name="Piller C.R."/>
            <person name="Privatt S.R."/>
            <person name="Schneider S.L."/>
            <person name="Sharp S."/>
            <person name="Smith T.C."/>
            <person name="Stanton J.D."/>
            <person name="Ullery H.E."/>
            <person name="Wilson R.J."/>
            <person name="Serrano M.G."/>
            <person name="Buck G."/>
            <person name="Lee V."/>
            <person name="Wang Y."/>
            <person name="Carvalho R."/>
            <person name="Voegtly L."/>
            <person name="Shi R."/>
            <person name="Duckworth R."/>
            <person name="Johnson A."/>
            <person name="Loviza R."/>
            <person name="Walstead R."/>
            <person name="Shah Z."/>
            <person name="Kiflezghi M."/>
            <person name="Wade K."/>
            <person name="Ball S.L."/>
            <person name="Bradley K.W."/>
            <person name="Asai D.J."/>
            <person name="Bowman C.A."/>
            <person name="Russell D.A."/>
            <person name="Pope W.H."/>
            <person name="Jacobs-Sera D."/>
            <person name="Hendrix R.W."/>
            <person name="Hatfull G.F."/>
        </authorList>
    </citation>
    <scope>NUCLEOTIDE SEQUENCE [LARGE SCALE GENOMIC DNA]</scope>
    <source>
        <strain evidence="12 13">DSM 27710</strain>
    </source>
</reference>
<dbReference type="PROSITE" id="PS00599">
    <property type="entry name" value="AA_TRANSFER_CLASS_2"/>
    <property type="match status" value="1"/>
</dbReference>
<dbReference type="GO" id="GO:0030170">
    <property type="term" value="F:pyridoxal phosphate binding"/>
    <property type="evidence" value="ECO:0007669"/>
    <property type="project" value="InterPro"/>
</dbReference>
<proteinExistence type="inferred from homology"/>
<comment type="function">
    <text evidence="10">Catalyzes the decarboxylative condensation of pimeloyl-[acyl-carrier protein] and L-alanine to produce 8-amino-7-oxononanoate (AON), [acyl-carrier protein], and carbon dioxide.</text>
</comment>
<dbReference type="EMBL" id="CP012332">
    <property type="protein sequence ID" value="AKU92012.1"/>
    <property type="molecule type" value="Genomic_DNA"/>
</dbReference>
<keyword evidence="6" id="KW-0093">Biotin biosynthesis</keyword>
<dbReference type="Pfam" id="PF00155">
    <property type="entry name" value="Aminotran_1_2"/>
    <property type="match status" value="1"/>
</dbReference>
<dbReference type="InterPro" id="IPR050087">
    <property type="entry name" value="AON_synthase_class-II"/>
</dbReference>
<evidence type="ECO:0000256" key="3">
    <source>
        <dbReference type="ARBA" id="ARBA00010008"/>
    </source>
</evidence>
<evidence type="ECO:0000256" key="9">
    <source>
        <dbReference type="PIRSR" id="PIRSR604723-51"/>
    </source>
</evidence>
<comment type="catalytic activity">
    <reaction evidence="8 10">
        <text>6-carboxyhexanoyl-[ACP] + L-alanine + H(+) = (8S)-8-amino-7-oxononanoate + holo-[ACP] + CO2</text>
        <dbReference type="Rhea" id="RHEA:42288"/>
        <dbReference type="Rhea" id="RHEA-COMP:9685"/>
        <dbReference type="Rhea" id="RHEA-COMP:9955"/>
        <dbReference type="ChEBI" id="CHEBI:15378"/>
        <dbReference type="ChEBI" id="CHEBI:16526"/>
        <dbReference type="ChEBI" id="CHEBI:57972"/>
        <dbReference type="ChEBI" id="CHEBI:64479"/>
        <dbReference type="ChEBI" id="CHEBI:78846"/>
        <dbReference type="ChEBI" id="CHEBI:149468"/>
        <dbReference type="EC" id="2.3.1.47"/>
    </reaction>
</comment>
<dbReference type="STRING" id="1391653.AKJ08_2399"/>
<keyword evidence="7 9" id="KW-0663">Pyridoxal phosphate</keyword>
<sequence>MALDRIWIDALANLESAGRLRALRAVERLEGGRVSHGGRTLLDFSSNDYLGLSRHPELARRAADFAQRWGAGASSSRLISGNLEPFAQVEEKVAAAKGTEAAMVLASGWQTNAGVLPALFDARILGKEPLVFSDKLNHASIHQGCRAAGVRQLRFRHLDLDHLEALLIRHQADSAPKFVVSESVFSMDGDQADVPALVALAERFGAFLYLDEAHATGVLGKDGFGLAAGLGDRIGLVMGTFSKALGGFGGYVACSKPLRDYLVNRCSGLVYSTGLPPAVLGAMDAALDLVPTMGADRLRLQRNAASFRDRLRAAGIDVGPSTTQIVPAIVGADRLAVAIARRLEEEGFMAAAIRPPTVPEGTSRLRFSLSAAHRSEDVERLADATIAALQDLA</sequence>
<dbReference type="InterPro" id="IPR001917">
    <property type="entry name" value="Aminotrans_II_pyridoxalP_BS"/>
</dbReference>
<feature type="domain" description="Aminotransferase class I/classII large" evidence="11">
    <location>
        <begin position="41"/>
        <end position="384"/>
    </location>
</feature>
<comment type="pathway">
    <text evidence="2 10">Cofactor biosynthesis; biotin biosynthesis.</text>
</comment>